<dbReference type="GO" id="GO:0016817">
    <property type="term" value="F:hydrolase activity, acting on acid anhydrides"/>
    <property type="evidence" value="ECO:0007669"/>
    <property type="project" value="InterPro"/>
</dbReference>
<keyword evidence="9 10" id="KW-0234">DNA repair</keyword>
<protein>
    <recommendedName>
        <fullName evidence="10">ATP-dependent helicase/deoxyribonuclease subunit B</fullName>
        <ecNumber evidence="10">3.1.-.-</ecNumber>
    </recommendedName>
    <alternativeName>
        <fullName evidence="10">ATP-dependent helicase/nuclease subunit RexB</fullName>
    </alternativeName>
</protein>
<evidence type="ECO:0000256" key="5">
    <source>
        <dbReference type="ARBA" id="ARBA00022806"/>
    </source>
</evidence>
<comment type="caution">
    <text evidence="10">Lacks conserved residue(s) required for the propagation of feature annotation.</text>
</comment>
<evidence type="ECO:0000313" key="13">
    <source>
        <dbReference type="Proteomes" id="UP000030019"/>
    </source>
</evidence>
<evidence type="ECO:0000256" key="1">
    <source>
        <dbReference type="ARBA" id="ARBA00022722"/>
    </source>
</evidence>
<keyword evidence="6 10" id="KW-0269">Exonuclease</keyword>
<dbReference type="GO" id="GO:0005524">
    <property type="term" value="F:ATP binding"/>
    <property type="evidence" value="ECO:0007669"/>
    <property type="project" value="UniProtKB-UniRule"/>
</dbReference>
<dbReference type="RefSeq" id="WP_037615629.1">
    <property type="nucleotide sequence ID" value="NZ_JPEN01000045.1"/>
</dbReference>
<evidence type="ECO:0000256" key="10">
    <source>
        <dbReference type="HAMAP-Rule" id="MF_01453"/>
    </source>
</evidence>
<evidence type="ECO:0000256" key="2">
    <source>
        <dbReference type="ARBA" id="ARBA00022741"/>
    </source>
</evidence>
<dbReference type="HAMAP" id="MF_01453">
    <property type="entry name" value="AddB_type2"/>
    <property type="match status" value="1"/>
</dbReference>
<dbReference type="GO" id="GO:0004386">
    <property type="term" value="F:helicase activity"/>
    <property type="evidence" value="ECO:0007669"/>
    <property type="project" value="UniProtKB-KW"/>
</dbReference>
<keyword evidence="7 10" id="KW-0067">ATP-binding</keyword>
<dbReference type="EC" id="3.1.-.-" evidence="10"/>
<evidence type="ECO:0000256" key="4">
    <source>
        <dbReference type="ARBA" id="ARBA00022801"/>
    </source>
</evidence>
<keyword evidence="2 10" id="KW-0547">Nucleotide-binding</keyword>
<keyword evidence="3 10" id="KW-0227">DNA damage</keyword>
<dbReference type="Pfam" id="PF12705">
    <property type="entry name" value="PDDEXK_1"/>
    <property type="match status" value="1"/>
</dbReference>
<dbReference type="eggNOG" id="COG3857">
    <property type="taxonomic scope" value="Bacteria"/>
</dbReference>
<dbReference type="Proteomes" id="UP000030019">
    <property type="component" value="Unassembled WGS sequence"/>
</dbReference>
<evidence type="ECO:0000256" key="8">
    <source>
        <dbReference type="ARBA" id="ARBA00023125"/>
    </source>
</evidence>
<dbReference type="PATRIC" id="fig|176090.4.peg.636"/>
<comment type="miscellaneous">
    <text evidence="10">Despite having helicase-like domains, this subunit does not have helicase activity.</text>
</comment>
<dbReference type="EMBL" id="JPEN01000045">
    <property type="protein sequence ID" value="KGM37588.1"/>
    <property type="molecule type" value="Genomic_DNA"/>
</dbReference>
<dbReference type="InterPro" id="IPR011335">
    <property type="entry name" value="Restrct_endonuc-II-like"/>
</dbReference>
<dbReference type="GO" id="GO:0003690">
    <property type="term" value="F:double-stranded DNA binding"/>
    <property type="evidence" value="ECO:0007669"/>
    <property type="project" value="UniProtKB-UniRule"/>
</dbReference>
<evidence type="ECO:0000259" key="11">
    <source>
        <dbReference type="PROSITE" id="PS50943"/>
    </source>
</evidence>
<dbReference type="STRING" id="176090.SSIN_0642"/>
<dbReference type="NCBIfam" id="TIGR02774">
    <property type="entry name" value="rexB_recomb"/>
    <property type="match status" value="1"/>
</dbReference>
<evidence type="ECO:0000256" key="6">
    <source>
        <dbReference type="ARBA" id="ARBA00022839"/>
    </source>
</evidence>
<keyword evidence="13" id="KW-1185">Reference proteome</keyword>
<feature type="domain" description="HTH cro/C1-type" evidence="11">
    <location>
        <begin position="233"/>
        <end position="258"/>
    </location>
</feature>
<dbReference type="GO" id="GO:0008409">
    <property type="term" value="F:5'-3' exonuclease activity"/>
    <property type="evidence" value="ECO:0007669"/>
    <property type="project" value="UniProtKB-UniRule"/>
</dbReference>
<name>A0A0A0DI64_9STRE</name>
<organism evidence="12 13">
    <name type="scientific">Streptococcus sinensis</name>
    <dbReference type="NCBI Taxonomy" id="176090"/>
    <lineage>
        <taxon>Bacteria</taxon>
        <taxon>Bacillati</taxon>
        <taxon>Bacillota</taxon>
        <taxon>Bacilli</taxon>
        <taxon>Lactobacillales</taxon>
        <taxon>Streptococcaceae</taxon>
        <taxon>Streptococcus</taxon>
    </lineage>
</organism>
<comment type="subunit">
    <text evidence="10">Heterodimer of AddA and RexB.</text>
</comment>
<dbReference type="Gene3D" id="3.40.50.300">
    <property type="entry name" value="P-loop containing nucleotide triphosphate hydrolases"/>
    <property type="match status" value="3"/>
</dbReference>
<dbReference type="AlphaFoldDB" id="A0A0A0DI64"/>
<keyword evidence="8 10" id="KW-0238">DNA-binding</keyword>
<proteinExistence type="inferred from homology"/>
<evidence type="ECO:0000256" key="3">
    <source>
        <dbReference type="ARBA" id="ARBA00022763"/>
    </source>
</evidence>
<dbReference type="InterPro" id="IPR027417">
    <property type="entry name" value="P-loop_NTPase"/>
</dbReference>
<comment type="caution">
    <text evidence="12">The sequence shown here is derived from an EMBL/GenBank/DDBJ whole genome shotgun (WGS) entry which is preliminary data.</text>
</comment>
<dbReference type="PANTHER" id="PTHR30591">
    <property type="entry name" value="RECBCD ENZYME SUBUNIT RECC"/>
    <property type="match status" value="1"/>
</dbReference>
<dbReference type="InterPro" id="IPR001387">
    <property type="entry name" value="Cro/C1-type_HTH"/>
</dbReference>
<dbReference type="InterPro" id="IPR049035">
    <property type="entry name" value="ADDB_N"/>
</dbReference>
<comment type="function">
    <text evidence="10">The heterodimer acts as both an ATP-dependent DNA helicase and an ATP-dependent, dual-direction single-stranded exonuclease. Recognizes the chi site generating a DNA molecule suitable for the initiation of homologous recombination. This subunit has 5' -&gt; 3' nuclease activity but not helicase activity.</text>
</comment>
<evidence type="ECO:0000256" key="9">
    <source>
        <dbReference type="ARBA" id="ARBA00023204"/>
    </source>
</evidence>
<dbReference type="PROSITE" id="PS50943">
    <property type="entry name" value="HTH_CROC1"/>
    <property type="match status" value="1"/>
</dbReference>
<dbReference type="Pfam" id="PF21445">
    <property type="entry name" value="ADDB_N"/>
    <property type="match status" value="1"/>
</dbReference>
<dbReference type="InterPro" id="IPR014141">
    <property type="entry name" value="DNA_helicase_suRexB"/>
</dbReference>
<dbReference type="SUPFAM" id="SSF52980">
    <property type="entry name" value="Restriction endonuclease-like"/>
    <property type="match status" value="1"/>
</dbReference>
<keyword evidence="4 10" id="KW-0378">Hydrolase</keyword>
<evidence type="ECO:0000256" key="7">
    <source>
        <dbReference type="ARBA" id="ARBA00022840"/>
    </source>
</evidence>
<sequence>MKLLYTDIRSPLTAHLTKQAQDLAAAGKRVFYIAPNSLSFEKERAVLEALENHASFAITVTRFTQMARYFVLNDVQEGQPLDDIGLGMLFYRILSEMDDRELKVYGRIKKDAQFIQQLLDLYHELQTAQMTFADLNYLEEPEKREDLLKIFTAFSVALQAGNYDATSKLTIFAQHILAGDLDEELGNLALVIDGFTRFSAEEEYLVDLLHRKGVEIVIGVYASQKAYRSAFREGNLYQASVDFLLKLAQTYQVKPEYLSDDLGQVDDTFGKISKILESRYDFSETHVELTEEDRSHLQIWSVRNQKEELEYVAKSIRQRLHDGARYKDIRLLLGDVEAYQLQLKTIFDQYQIPFYLGRSESMSQHPLVQFLESLERLKRYNFQTEDLLNLLKTGLYGGLSQEELDNFEQYLRFADIKGVAKLGRDFTINRQEKFDLKRLNAMRRSLITPLLDFFKSRSQTAAGLLAKFTSFIKEVRLDANLTDLLEGVSQQELERQDEVWKTFCHVLEQLAQVFDGSKLKLDDFLALILSGMLLAKYRMVPATVDVVTVQSYDLIEPMAAPYVYAIGLTQERLPKLAQNKSLLSDEERQRLNQATGDESELQVASRENLKKNRFAALSLLNSATEDLVLSAPVLINEVEDAMSSYLTELGIAPISLPIISKRPQASSDDIGTYRALLARVIDLYQEDIDREWTPEEQTFWAVSIRVLRKKLAAEGISIPQISKELKTETLKEETLQALYPKEQPLKLSASALNEYFKNQYAYFLKYVLRLQEEWTIQPDARSHGIFLHRIFEKVMKEHLEQDFDTRLQRAMEETSWEAEFEAVYGENGETQFARRLLLDTAQATGRILAQSEGLEIIGEETDFGHDDRPFLLLDNGRVLQVSGKVDRIDRLTETGSLGVVDYKSGDTKFSFEKFFNGLNSQLPTYLAAIREMPEYHEDKGLFGAMYLQMTEPLASLKETKVLDEAVKQVMKSQVYKGLFLADQTKNLGANYEKSKVNLLTKEELEVILAYNAYLYQQAAEGVLAGRFAINPYTENGRSIAPYVDQFKAITGFEANLHLGQARKLTKLNLDQYDKRPTGEKLCQAWIEKIKEELDK</sequence>
<dbReference type="GO" id="GO:0000724">
    <property type="term" value="P:double-strand break repair via homologous recombination"/>
    <property type="evidence" value="ECO:0007669"/>
    <property type="project" value="UniProtKB-UniRule"/>
</dbReference>
<gene>
    <name evidence="10" type="primary">rexB</name>
    <name evidence="12" type="ORF">SSIN_0642</name>
</gene>
<accession>A0A0A0DI64</accession>
<comment type="similarity">
    <text evidence="10">Belongs to the helicase family. AddB/RexB type 2 subfamily.</text>
</comment>
<reference evidence="12 13" key="1">
    <citation type="submission" date="2014-06" db="EMBL/GenBank/DDBJ databases">
        <authorList>
            <person name="Teng J.L."/>
            <person name="Huang Y."/>
            <person name="Tse H."/>
            <person name="Lau S.K."/>
            <person name="Woo P.C."/>
        </authorList>
    </citation>
    <scope>NUCLEOTIDE SEQUENCE [LARGE SCALE GENOMIC DNA]</scope>
    <source>
        <strain evidence="12 13">HKU4</strain>
    </source>
</reference>
<comment type="cofactor">
    <cofactor evidence="10">
        <name>Mg(2+)</name>
        <dbReference type="ChEBI" id="CHEBI:18420"/>
    </cofactor>
</comment>
<dbReference type="InterPro" id="IPR038726">
    <property type="entry name" value="PDDEXK_AddAB-type"/>
</dbReference>
<dbReference type="PANTHER" id="PTHR30591:SF1">
    <property type="entry name" value="RECBCD ENZYME SUBUNIT RECC"/>
    <property type="match status" value="1"/>
</dbReference>
<evidence type="ECO:0000313" key="12">
    <source>
        <dbReference type="EMBL" id="KGM37588.1"/>
    </source>
</evidence>
<keyword evidence="5 10" id="KW-0347">Helicase</keyword>
<dbReference type="SUPFAM" id="SSF52540">
    <property type="entry name" value="P-loop containing nucleoside triphosphate hydrolases"/>
    <property type="match status" value="1"/>
</dbReference>
<keyword evidence="1 10" id="KW-0540">Nuclease</keyword>